<dbReference type="InterPro" id="IPR008407">
    <property type="entry name" value="Brnchd-chn_aa_trnsp_AzlD"/>
</dbReference>
<protein>
    <submittedName>
        <fullName evidence="2">AzlD domain-containing protein</fullName>
    </submittedName>
</protein>
<feature type="transmembrane region" description="Helical" evidence="1">
    <location>
        <begin position="88"/>
        <end position="106"/>
    </location>
</feature>
<feature type="transmembrane region" description="Helical" evidence="1">
    <location>
        <begin position="45"/>
        <end position="67"/>
    </location>
</feature>
<evidence type="ECO:0000256" key="1">
    <source>
        <dbReference type="SAM" id="Phobius"/>
    </source>
</evidence>
<evidence type="ECO:0000313" key="2">
    <source>
        <dbReference type="EMBL" id="MBP0466283.1"/>
    </source>
</evidence>
<reference evidence="2 3" key="1">
    <citation type="submission" date="2021-03" db="EMBL/GenBank/DDBJ databases">
        <authorList>
            <person name="So Y."/>
        </authorList>
    </citation>
    <scope>NUCLEOTIDE SEQUENCE [LARGE SCALE GENOMIC DNA]</scope>
    <source>
        <strain evidence="2 3">PWR1</strain>
    </source>
</reference>
<dbReference type="Proteomes" id="UP000680815">
    <property type="component" value="Unassembled WGS sequence"/>
</dbReference>
<keyword evidence="1" id="KW-0812">Transmembrane</keyword>
<dbReference type="EMBL" id="JAGIYZ010000025">
    <property type="protein sequence ID" value="MBP0466283.1"/>
    <property type="molecule type" value="Genomic_DNA"/>
</dbReference>
<keyword evidence="3" id="KW-1185">Reference proteome</keyword>
<dbReference type="RefSeq" id="WP_209353687.1">
    <property type="nucleotide sequence ID" value="NZ_JAGIYZ010000025.1"/>
</dbReference>
<dbReference type="Pfam" id="PF05437">
    <property type="entry name" value="AzlD"/>
    <property type="match status" value="1"/>
</dbReference>
<organism evidence="2 3">
    <name type="scientific">Roseomonas nitratireducens</name>
    <dbReference type="NCBI Taxonomy" id="2820810"/>
    <lineage>
        <taxon>Bacteria</taxon>
        <taxon>Pseudomonadati</taxon>
        <taxon>Pseudomonadota</taxon>
        <taxon>Alphaproteobacteria</taxon>
        <taxon>Acetobacterales</taxon>
        <taxon>Roseomonadaceae</taxon>
        <taxon>Roseomonas</taxon>
    </lineage>
</organism>
<proteinExistence type="predicted"/>
<keyword evidence="1" id="KW-1133">Transmembrane helix</keyword>
<keyword evidence="1" id="KW-0472">Membrane</keyword>
<accession>A0ABS4AY32</accession>
<gene>
    <name evidence="2" type="ORF">J5Y09_20315</name>
</gene>
<name>A0ABS4AY32_9PROT</name>
<comment type="caution">
    <text evidence="2">The sequence shown here is derived from an EMBL/GenBank/DDBJ whole genome shotgun (WGS) entry which is preliminary data.</text>
</comment>
<sequence>MPPADLALLLTALACLALRLAGVWLAGGLSVDHPAIAWATAVAQATLAAFVALAIVAPAGALAEVPLAARLAGLAVGVATCLASRRRLLPSLLAGLAAMLLVRAVLQG</sequence>
<evidence type="ECO:0000313" key="3">
    <source>
        <dbReference type="Proteomes" id="UP000680815"/>
    </source>
</evidence>